<dbReference type="EMBL" id="CAAALY010089270">
    <property type="protein sequence ID" value="VEL27711.1"/>
    <property type="molecule type" value="Genomic_DNA"/>
</dbReference>
<dbReference type="AlphaFoldDB" id="A0A3S5BKJ7"/>
<protein>
    <submittedName>
        <fullName evidence="2">Uncharacterized protein</fullName>
    </submittedName>
</protein>
<accession>A0A3S5BKJ7</accession>
<dbReference type="Proteomes" id="UP000784294">
    <property type="component" value="Unassembled WGS sequence"/>
</dbReference>
<name>A0A3S5BKJ7_9PLAT</name>
<gene>
    <name evidence="2" type="ORF">PXEA_LOCUS21151</name>
</gene>
<comment type="caution">
    <text evidence="2">The sequence shown here is derived from an EMBL/GenBank/DDBJ whole genome shotgun (WGS) entry which is preliminary data.</text>
</comment>
<proteinExistence type="predicted"/>
<feature type="region of interest" description="Disordered" evidence="1">
    <location>
        <begin position="1"/>
        <end position="38"/>
    </location>
</feature>
<organism evidence="2 3">
    <name type="scientific">Protopolystoma xenopodis</name>
    <dbReference type="NCBI Taxonomy" id="117903"/>
    <lineage>
        <taxon>Eukaryota</taxon>
        <taxon>Metazoa</taxon>
        <taxon>Spiralia</taxon>
        <taxon>Lophotrochozoa</taxon>
        <taxon>Platyhelminthes</taxon>
        <taxon>Monogenea</taxon>
        <taxon>Polyopisthocotylea</taxon>
        <taxon>Polystomatidea</taxon>
        <taxon>Polystomatidae</taxon>
        <taxon>Protopolystoma</taxon>
    </lineage>
</organism>
<evidence type="ECO:0000256" key="1">
    <source>
        <dbReference type="SAM" id="MobiDB-lite"/>
    </source>
</evidence>
<sequence length="67" mass="7232">MTVIQDPGFGIRDTGDEASYQESVSWGSEARGSESGIPNMKLDIQDSVLRICGLSFRLQAPSSGIRN</sequence>
<evidence type="ECO:0000313" key="3">
    <source>
        <dbReference type="Proteomes" id="UP000784294"/>
    </source>
</evidence>
<reference evidence="2" key="1">
    <citation type="submission" date="2018-11" db="EMBL/GenBank/DDBJ databases">
        <authorList>
            <consortium name="Pathogen Informatics"/>
        </authorList>
    </citation>
    <scope>NUCLEOTIDE SEQUENCE</scope>
</reference>
<evidence type="ECO:0000313" key="2">
    <source>
        <dbReference type="EMBL" id="VEL27711.1"/>
    </source>
</evidence>
<keyword evidence="3" id="KW-1185">Reference proteome</keyword>